<gene>
    <name evidence="2" type="ORF">Strvi_3189</name>
</gene>
<dbReference type="KEGG" id="svl:Strvi_3189"/>
<evidence type="ECO:0000313" key="3">
    <source>
        <dbReference type="Proteomes" id="UP000008703"/>
    </source>
</evidence>
<organism evidence="2 3">
    <name type="scientific">Streptomyces violaceusniger (strain Tu 4113)</name>
    <dbReference type="NCBI Taxonomy" id="653045"/>
    <lineage>
        <taxon>Bacteria</taxon>
        <taxon>Bacillati</taxon>
        <taxon>Actinomycetota</taxon>
        <taxon>Actinomycetes</taxon>
        <taxon>Kitasatosporales</taxon>
        <taxon>Streptomycetaceae</taxon>
        <taxon>Streptomyces</taxon>
        <taxon>Streptomyces violaceusniger group</taxon>
    </lineage>
</organism>
<reference evidence="2" key="1">
    <citation type="submission" date="2011-08" db="EMBL/GenBank/DDBJ databases">
        <title>Complete sequence of chromosome of Streptomyces violaceusniger Tu 4113.</title>
        <authorList>
            <consortium name="US DOE Joint Genome Institute"/>
            <person name="Lucas S."/>
            <person name="Han J."/>
            <person name="Lapidus A."/>
            <person name="Cheng J.-F."/>
            <person name="Goodwin L."/>
            <person name="Pitluck S."/>
            <person name="Peters L."/>
            <person name="Ivanova N."/>
            <person name="Daligault H."/>
            <person name="Detter J.C."/>
            <person name="Han C."/>
            <person name="Tapia R."/>
            <person name="Land M."/>
            <person name="Hauser L."/>
            <person name="Kyrpides N."/>
            <person name="Ivanova N."/>
            <person name="Pagani I."/>
            <person name="Hagen A."/>
            <person name="Katz L."/>
            <person name="Fiedler H.-P."/>
            <person name="Keasling J."/>
            <person name="Fortman J."/>
            <person name="Woyke T."/>
        </authorList>
    </citation>
    <scope>NUCLEOTIDE SEQUENCE [LARGE SCALE GENOMIC DNA]</scope>
    <source>
        <strain evidence="2">Tu 4113</strain>
    </source>
</reference>
<feature type="region of interest" description="Disordered" evidence="1">
    <location>
        <begin position="1"/>
        <end position="26"/>
    </location>
</feature>
<accession>G2NYY4</accession>
<evidence type="ECO:0000256" key="1">
    <source>
        <dbReference type="SAM" id="MobiDB-lite"/>
    </source>
</evidence>
<dbReference type="AlphaFoldDB" id="G2NYY4"/>
<evidence type="ECO:0000313" key="2">
    <source>
        <dbReference type="EMBL" id="AEM82878.1"/>
    </source>
</evidence>
<dbReference type="EMBL" id="CP002994">
    <property type="protein sequence ID" value="AEM82878.1"/>
    <property type="molecule type" value="Genomic_DNA"/>
</dbReference>
<name>G2NYY4_STRV4</name>
<dbReference type="RefSeq" id="WP_014056377.1">
    <property type="nucleotide sequence ID" value="NC_015957.1"/>
</dbReference>
<dbReference type="HOGENOM" id="CLU_2482098_0_0_11"/>
<proteinExistence type="predicted"/>
<dbReference type="Proteomes" id="UP000008703">
    <property type="component" value="Chromosome"/>
</dbReference>
<protein>
    <submittedName>
        <fullName evidence="2">Uncharacterized protein</fullName>
    </submittedName>
</protein>
<feature type="compositionally biased region" description="Basic and acidic residues" evidence="1">
    <location>
        <begin position="11"/>
        <end position="22"/>
    </location>
</feature>
<keyword evidence="3" id="KW-1185">Reference proteome</keyword>
<sequence length="87" mass="9628">MQSASGIGAYLERRRPALERTSDGTASYEEMGRAAIQAASLYLASPTTSLEDARAVIVLLQFELDNMIRVAQARKRRLEQAEELRAS</sequence>